<keyword evidence="2" id="KW-0813">Transport</keyword>
<evidence type="ECO:0000259" key="9">
    <source>
        <dbReference type="PROSITE" id="PS50893"/>
    </source>
</evidence>
<keyword evidence="7" id="KW-1278">Translocase</keyword>
<evidence type="ECO:0000256" key="8">
    <source>
        <dbReference type="ARBA" id="ARBA00023136"/>
    </source>
</evidence>
<evidence type="ECO:0000256" key="5">
    <source>
        <dbReference type="ARBA" id="ARBA00022741"/>
    </source>
</evidence>
<dbReference type="Pfam" id="PF00005">
    <property type="entry name" value="ABC_tran"/>
    <property type="match status" value="1"/>
</dbReference>
<dbReference type="Proteomes" id="UP000257123">
    <property type="component" value="Unassembled WGS sequence"/>
</dbReference>
<dbReference type="InterPro" id="IPR027417">
    <property type="entry name" value="P-loop_NTPase"/>
</dbReference>
<keyword evidence="8" id="KW-0472">Membrane</keyword>
<dbReference type="NCBIfam" id="TIGR01727">
    <property type="entry name" value="oligo_HPY"/>
    <property type="match status" value="1"/>
</dbReference>
<proteinExistence type="predicted"/>
<dbReference type="RefSeq" id="WP_116420282.1">
    <property type="nucleotide sequence ID" value="NZ_NMUE01000001.1"/>
</dbReference>
<dbReference type="EMBL" id="NMUE01000001">
    <property type="protein sequence ID" value="RFA98547.1"/>
    <property type="molecule type" value="Genomic_DNA"/>
</dbReference>
<sequence>MPPLLELRNVKMYYSTSKGTVKAVDGISFRLEKGEALALVGESGSGKSSLAFTIIRLLPRNVAEVGGEILFYDEELGVVDLMKMSDEEIRRKIRWKKISMVFQASMNALNPILRVQDQMIEPLVLHLGLSKSEAVKIAEEALRSVGLSKDVLARYPFELSGGMKQRVVIAMAIMMRPRLVILDEPTSALDVITQANIMNLLKELKSKFNLSYILITHDIALASEIADKVGVMYAGKLVEVAPADIFFRRPKHPYSQKLLAAMPTLREEKKIEYIPGDVPSLINPPSGCRFHPRCPYIIKGKCEKEEPKTKGVESSLVACWLY</sequence>
<organism evidence="11 12">
    <name type="scientific">Pyrobaculum aerophilum</name>
    <dbReference type="NCBI Taxonomy" id="13773"/>
    <lineage>
        <taxon>Archaea</taxon>
        <taxon>Thermoproteota</taxon>
        <taxon>Thermoprotei</taxon>
        <taxon>Thermoproteales</taxon>
        <taxon>Thermoproteaceae</taxon>
        <taxon>Pyrobaculum</taxon>
    </lineage>
</organism>
<dbReference type="PANTHER" id="PTHR43297">
    <property type="entry name" value="OLIGOPEPTIDE TRANSPORT ATP-BINDING PROTEIN APPD"/>
    <property type="match status" value="1"/>
</dbReference>
<evidence type="ECO:0000313" key="13">
    <source>
        <dbReference type="Proteomes" id="UP000257123"/>
    </source>
</evidence>
<dbReference type="AlphaFoldDB" id="A0A371R5H8"/>
<evidence type="ECO:0000313" key="11">
    <source>
        <dbReference type="EMBL" id="RFA99251.1"/>
    </source>
</evidence>
<reference evidence="12 13" key="1">
    <citation type="submission" date="2017-07" db="EMBL/GenBank/DDBJ databases">
        <title>Draft genome sequence of aerobic hyperthermophilic archaea, Pyrobaculum aerophilum YKB31 and YKB32.</title>
        <authorList>
            <person name="Mochizuki T."/>
            <person name="Berliner A.J."/>
            <person name="Yoshida-Takashima Y."/>
            <person name="Takaki Y."/>
            <person name="Nunoura T."/>
            <person name="Takai K."/>
        </authorList>
    </citation>
    <scope>NUCLEOTIDE SEQUENCE [LARGE SCALE GENOMIC DNA]</scope>
    <source>
        <strain evidence="10 13">YKB31</strain>
        <strain evidence="11 12">YKB32</strain>
    </source>
</reference>
<evidence type="ECO:0000256" key="1">
    <source>
        <dbReference type="ARBA" id="ARBA00004202"/>
    </source>
</evidence>
<dbReference type="PROSITE" id="PS50893">
    <property type="entry name" value="ABC_TRANSPORTER_2"/>
    <property type="match status" value="1"/>
</dbReference>
<dbReference type="InterPro" id="IPR013563">
    <property type="entry name" value="Oligopep_ABC_C"/>
</dbReference>
<dbReference type="Pfam" id="PF08352">
    <property type="entry name" value="oligo_HPY"/>
    <property type="match status" value="1"/>
</dbReference>
<dbReference type="GO" id="GO:0015833">
    <property type="term" value="P:peptide transport"/>
    <property type="evidence" value="ECO:0007669"/>
    <property type="project" value="InterPro"/>
</dbReference>
<dbReference type="Proteomes" id="UP000256877">
    <property type="component" value="Unassembled WGS sequence"/>
</dbReference>
<dbReference type="CDD" id="cd03257">
    <property type="entry name" value="ABC_NikE_OppD_transporters"/>
    <property type="match status" value="1"/>
</dbReference>
<dbReference type="Gene3D" id="3.40.50.300">
    <property type="entry name" value="P-loop containing nucleotide triphosphate hydrolases"/>
    <property type="match status" value="1"/>
</dbReference>
<comment type="caution">
    <text evidence="11">The sequence shown here is derived from an EMBL/GenBank/DDBJ whole genome shotgun (WGS) entry which is preliminary data.</text>
</comment>
<dbReference type="FunFam" id="3.40.50.300:FF:000016">
    <property type="entry name" value="Oligopeptide ABC transporter ATP-binding component"/>
    <property type="match status" value="1"/>
</dbReference>
<keyword evidence="4" id="KW-0997">Cell inner membrane</keyword>
<dbReference type="EMBL" id="NMUF01000008">
    <property type="protein sequence ID" value="RFA99251.1"/>
    <property type="molecule type" value="Genomic_DNA"/>
</dbReference>
<evidence type="ECO:0000256" key="7">
    <source>
        <dbReference type="ARBA" id="ARBA00022967"/>
    </source>
</evidence>
<dbReference type="OrthoDB" id="18209at2157"/>
<keyword evidence="5" id="KW-0547">Nucleotide-binding</keyword>
<protein>
    <submittedName>
        <fullName evidence="11">Dipeptide/oligopeptide/nickel ABC transporter ATP-binding protein</fullName>
    </submittedName>
</protein>
<gene>
    <name evidence="10" type="ORF">CGL51_00510</name>
    <name evidence="11" type="ORF">CGL52_04470</name>
</gene>
<dbReference type="SMART" id="SM00382">
    <property type="entry name" value="AAA"/>
    <property type="match status" value="1"/>
</dbReference>
<evidence type="ECO:0000256" key="3">
    <source>
        <dbReference type="ARBA" id="ARBA00022475"/>
    </source>
</evidence>
<evidence type="ECO:0000256" key="4">
    <source>
        <dbReference type="ARBA" id="ARBA00022519"/>
    </source>
</evidence>
<dbReference type="InterPro" id="IPR050388">
    <property type="entry name" value="ABC_Ni/Peptide_Import"/>
</dbReference>
<dbReference type="InterPro" id="IPR003593">
    <property type="entry name" value="AAA+_ATPase"/>
</dbReference>
<dbReference type="InterPro" id="IPR003439">
    <property type="entry name" value="ABC_transporter-like_ATP-bd"/>
</dbReference>
<evidence type="ECO:0000313" key="12">
    <source>
        <dbReference type="Proteomes" id="UP000256877"/>
    </source>
</evidence>
<dbReference type="GO" id="GO:0005886">
    <property type="term" value="C:plasma membrane"/>
    <property type="evidence" value="ECO:0007669"/>
    <property type="project" value="UniProtKB-SubCell"/>
</dbReference>
<accession>A0A371R5H8</accession>
<dbReference type="GO" id="GO:0016887">
    <property type="term" value="F:ATP hydrolysis activity"/>
    <property type="evidence" value="ECO:0007669"/>
    <property type="project" value="InterPro"/>
</dbReference>
<dbReference type="SUPFAM" id="SSF52540">
    <property type="entry name" value="P-loop containing nucleoside triphosphate hydrolases"/>
    <property type="match status" value="1"/>
</dbReference>
<evidence type="ECO:0000256" key="6">
    <source>
        <dbReference type="ARBA" id="ARBA00022840"/>
    </source>
</evidence>
<keyword evidence="3" id="KW-1003">Cell membrane</keyword>
<name>A0A371R5H8_9CREN</name>
<comment type="subcellular location">
    <subcellularLocation>
        <location evidence="1">Cell membrane</location>
        <topology evidence="1">Peripheral membrane protein</topology>
    </subcellularLocation>
</comment>
<keyword evidence="6 11" id="KW-0067">ATP-binding</keyword>
<dbReference type="GO" id="GO:0005524">
    <property type="term" value="F:ATP binding"/>
    <property type="evidence" value="ECO:0007669"/>
    <property type="project" value="UniProtKB-KW"/>
</dbReference>
<dbReference type="InterPro" id="IPR017871">
    <property type="entry name" value="ABC_transporter-like_CS"/>
</dbReference>
<evidence type="ECO:0000313" key="10">
    <source>
        <dbReference type="EMBL" id="RFA98547.1"/>
    </source>
</evidence>
<dbReference type="PANTHER" id="PTHR43297:SF14">
    <property type="entry name" value="ATPASE AAA-TYPE CORE DOMAIN-CONTAINING PROTEIN"/>
    <property type="match status" value="1"/>
</dbReference>
<feature type="domain" description="ABC transporter" evidence="9">
    <location>
        <begin position="5"/>
        <end position="259"/>
    </location>
</feature>
<dbReference type="PROSITE" id="PS00211">
    <property type="entry name" value="ABC_TRANSPORTER_1"/>
    <property type="match status" value="1"/>
</dbReference>
<evidence type="ECO:0000256" key="2">
    <source>
        <dbReference type="ARBA" id="ARBA00022448"/>
    </source>
</evidence>